<sequence length="131" mass="15116">MSRGRYGSDSGIYDEEGRFQKNKFDEMFQKFDTKKKGALSFTQFYRLTESSRRMFDPIGWVLAKVKFTLLWLIASRNGLVTRETLESMYDGTLFEKMAAGDAKPSYAEITRSYGPQEPQIRNRNGTAPNDQ</sequence>
<dbReference type="InterPro" id="IPR011992">
    <property type="entry name" value="EF-hand-dom_pair"/>
</dbReference>
<accession>A0ABR2WHE5</accession>
<evidence type="ECO:0000313" key="5">
    <source>
        <dbReference type="Proteomes" id="UP001479436"/>
    </source>
</evidence>
<dbReference type="PANTHER" id="PTHR31495:SF0">
    <property type="entry name" value="BINDING PROTEIN CALEOSIN, PUTATIVE (AFU_ORTHOLOGUE AFUA_5G13750)-RELATED"/>
    <property type="match status" value="1"/>
</dbReference>
<feature type="compositionally biased region" description="Polar residues" evidence="2">
    <location>
        <begin position="119"/>
        <end position="131"/>
    </location>
</feature>
<gene>
    <name evidence="4" type="ORF">K7432_014590</name>
</gene>
<feature type="domain" description="EF-hand" evidence="3">
    <location>
        <begin position="19"/>
        <end position="54"/>
    </location>
</feature>
<dbReference type="InterPro" id="IPR007736">
    <property type="entry name" value="Caleosin-related"/>
</dbReference>
<dbReference type="InterPro" id="IPR002048">
    <property type="entry name" value="EF_hand_dom"/>
</dbReference>
<comment type="caution">
    <text evidence="4">The sequence shown here is derived from an EMBL/GenBank/DDBJ whole genome shotgun (WGS) entry which is preliminary data.</text>
</comment>
<keyword evidence="5" id="KW-1185">Reference proteome</keyword>
<organism evidence="4 5">
    <name type="scientific">Basidiobolus ranarum</name>
    <dbReference type="NCBI Taxonomy" id="34480"/>
    <lineage>
        <taxon>Eukaryota</taxon>
        <taxon>Fungi</taxon>
        <taxon>Fungi incertae sedis</taxon>
        <taxon>Zoopagomycota</taxon>
        <taxon>Entomophthoromycotina</taxon>
        <taxon>Basidiobolomycetes</taxon>
        <taxon>Basidiobolales</taxon>
        <taxon>Basidiobolaceae</taxon>
        <taxon>Basidiobolus</taxon>
    </lineage>
</organism>
<dbReference type="EMBL" id="JASJQH010001702">
    <property type="protein sequence ID" value="KAK9760918.1"/>
    <property type="molecule type" value="Genomic_DNA"/>
</dbReference>
<evidence type="ECO:0000256" key="2">
    <source>
        <dbReference type="SAM" id="MobiDB-lite"/>
    </source>
</evidence>
<dbReference type="Pfam" id="PF05042">
    <property type="entry name" value="Caleosin"/>
    <property type="match status" value="1"/>
</dbReference>
<dbReference type="PANTHER" id="PTHR31495">
    <property type="entry name" value="PEROXYGENASE 3-RELATED"/>
    <property type="match status" value="1"/>
</dbReference>
<protein>
    <recommendedName>
        <fullName evidence="3">EF-hand domain-containing protein</fullName>
    </recommendedName>
</protein>
<dbReference type="Proteomes" id="UP001479436">
    <property type="component" value="Unassembled WGS sequence"/>
</dbReference>
<reference evidence="4 5" key="1">
    <citation type="submission" date="2023-04" db="EMBL/GenBank/DDBJ databases">
        <title>Genome of Basidiobolus ranarum AG-B5.</title>
        <authorList>
            <person name="Stajich J.E."/>
            <person name="Carter-House D."/>
            <person name="Gryganskyi A."/>
        </authorList>
    </citation>
    <scope>NUCLEOTIDE SEQUENCE [LARGE SCALE GENOMIC DNA]</scope>
    <source>
        <strain evidence="4 5">AG-B5</strain>
    </source>
</reference>
<name>A0ABR2WHE5_9FUNG</name>
<evidence type="ECO:0000259" key="3">
    <source>
        <dbReference type="PROSITE" id="PS50222"/>
    </source>
</evidence>
<dbReference type="SUPFAM" id="SSF47473">
    <property type="entry name" value="EF-hand"/>
    <property type="match status" value="1"/>
</dbReference>
<feature type="region of interest" description="Disordered" evidence="2">
    <location>
        <begin position="109"/>
        <end position="131"/>
    </location>
</feature>
<comment type="similarity">
    <text evidence="1">Belongs to the caleosin family.</text>
</comment>
<proteinExistence type="inferred from homology"/>
<evidence type="ECO:0000256" key="1">
    <source>
        <dbReference type="ARBA" id="ARBA00006765"/>
    </source>
</evidence>
<dbReference type="PROSITE" id="PS50222">
    <property type="entry name" value="EF_HAND_2"/>
    <property type="match status" value="1"/>
</dbReference>
<evidence type="ECO:0000313" key="4">
    <source>
        <dbReference type="EMBL" id="KAK9760918.1"/>
    </source>
</evidence>